<keyword evidence="1" id="KW-0472">Membrane</keyword>
<evidence type="ECO:0000313" key="2">
    <source>
        <dbReference type="EMBL" id="CDS16513.1"/>
    </source>
</evidence>
<dbReference type="AlphaFoldDB" id="A0A068W906"/>
<reference evidence="2 3" key="1">
    <citation type="journal article" date="2013" name="Nature">
        <title>The genomes of four tapeworm species reveal adaptations to parasitism.</title>
        <authorList>
            <person name="Tsai I.J."/>
            <person name="Zarowiecki M."/>
            <person name="Holroyd N."/>
            <person name="Garciarrubio A."/>
            <person name="Sanchez-Flores A."/>
            <person name="Brooks K.L."/>
            <person name="Tracey A."/>
            <person name="Bobes R.J."/>
            <person name="Fragoso G."/>
            <person name="Sciutto E."/>
            <person name="Aslett M."/>
            <person name="Beasley H."/>
            <person name="Bennett H.M."/>
            <person name="Cai J."/>
            <person name="Camicia F."/>
            <person name="Clark R."/>
            <person name="Cucher M."/>
            <person name="De Silva N."/>
            <person name="Day T.A."/>
            <person name="Deplazes P."/>
            <person name="Estrada K."/>
            <person name="Fernandez C."/>
            <person name="Holland P.W."/>
            <person name="Hou J."/>
            <person name="Hu S."/>
            <person name="Huckvale T."/>
            <person name="Hung S.S."/>
            <person name="Kamenetzky L."/>
            <person name="Keane J.A."/>
            <person name="Kiss F."/>
            <person name="Koziol U."/>
            <person name="Lambert O."/>
            <person name="Liu K."/>
            <person name="Luo X."/>
            <person name="Luo Y."/>
            <person name="Macchiaroli N."/>
            <person name="Nichol S."/>
            <person name="Paps J."/>
            <person name="Parkinson J."/>
            <person name="Pouchkina-Stantcheva N."/>
            <person name="Riddiford N."/>
            <person name="Rosenzvit M."/>
            <person name="Salinas G."/>
            <person name="Wasmuth J.D."/>
            <person name="Zamanian M."/>
            <person name="Zheng Y."/>
            <person name="Cai X."/>
            <person name="Soberon X."/>
            <person name="Olson P.D."/>
            <person name="Laclette J.P."/>
            <person name="Brehm K."/>
            <person name="Berriman M."/>
            <person name="Garciarrubio A."/>
            <person name="Bobes R.J."/>
            <person name="Fragoso G."/>
            <person name="Sanchez-Flores A."/>
            <person name="Estrada K."/>
            <person name="Cevallos M.A."/>
            <person name="Morett E."/>
            <person name="Gonzalez V."/>
            <person name="Portillo T."/>
            <person name="Ochoa-Leyva A."/>
            <person name="Jose M.V."/>
            <person name="Sciutto E."/>
            <person name="Landa A."/>
            <person name="Jimenez L."/>
            <person name="Valdes V."/>
            <person name="Carrero J.C."/>
            <person name="Larralde C."/>
            <person name="Morales-Montor J."/>
            <person name="Limon-Lason J."/>
            <person name="Soberon X."/>
            <person name="Laclette J.P."/>
        </authorList>
    </citation>
    <scope>NUCLEOTIDE SEQUENCE [LARGE SCALE GENOMIC DNA]</scope>
</reference>
<feature type="transmembrane region" description="Helical" evidence="1">
    <location>
        <begin position="69"/>
        <end position="91"/>
    </location>
</feature>
<proteinExistence type="predicted"/>
<evidence type="ECO:0000313" key="4">
    <source>
        <dbReference type="WBParaSite" id="EgrG_000893800"/>
    </source>
</evidence>
<name>A0A068W906_ECHGR</name>
<dbReference type="EMBL" id="LK028576">
    <property type="protein sequence ID" value="CDS16513.1"/>
    <property type="molecule type" value="Genomic_DNA"/>
</dbReference>
<evidence type="ECO:0000313" key="3">
    <source>
        <dbReference type="Proteomes" id="UP000492820"/>
    </source>
</evidence>
<dbReference type="Proteomes" id="UP000492820">
    <property type="component" value="Unassembled WGS sequence"/>
</dbReference>
<dbReference type="OrthoDB" id="10460929at2759"/>
<protein>
    <submittedName>
        <fullName evidence="2 4">Expressed conserved protein</fullName>
    </submittedName>
</protein>
<sequence>MATLRSQPLVIQYVEAESKGTYLLVKRTFSESCSTDGTLSSLHQYFAMDEKPVISEVKRLVEDYTTMEYIFPAFLMFGACIMFFFLLLAIFGNDKSPMDTAFSRMKVKKTKKS</sequence>
<reference evidence="2" key="2">
    <citation type="submission" date="2014-06" db="EMBL/GenBank/DDBJ databases">
        <authorList>
            <person name="Aslett M."/>
        </authorList>
    </citation>
    <scope>NUCLEOTIDE SEQUENCE</scope>
</reference>
<keyword evidence="1" id="KW-0812">Transmembrane</keyword>
<reference evidence="4" key="3">
    <citation type="submission" date="2020-10" db="UniProtKB">
        <authorList>
            <consortium name="WormBaseParasite"/>
        </authorList>
    </citation>
    <scope>IDENTIFICATION</scope>
</reference>
<accession>A0A068W906</accession>
<evidence type="ECO:0000256" key="1">
    <source>
        <dbReference type="SAM" id="Phobius"/>
    </source>
</evidence>
<dbReference type="WBParaSite" id="EgrG_000893800">
    <property type="protein sequence ID" value="EgrG_000893800"/>
    <property type="gene ID" value="EgrG_000893800"/>
</dbReference>
<keyword evidence="1" id="KW-1133">Transmembrane helix</keyword>
<organism evidence="2">
    <name type="scientific">Echinococcus granulosus</name>
    <name type="common">Hydatid tapeworm</name>
    <dbReference type="NCBI Taxonomy" id="6210"/>
    <lineage>
        <taxon>Eukaryota</taxon>
        <taxon>Metazoa</taxon>
        <taxon>Spiralia</taxon>
        <taxon>Lophotrochozoa</taxon>
        <taxon>Platyhelminthes</taxon>
        <taxon>Cestoda</taxon>
        <taxon>Eucestoda</taxon>
        <taxon>Cyclophyllidea</taxon>
        <taxon>Taeniidae</taxon>
        <taxon>Echinococcus</taxon>
        <taxon>Echinococcus granulosus group</taxon>
    </lineage>
</organism>
<gene>
    <name evidence="2" type="ORF">EgrG_000893800</name>
</gene>